<evidence type="ECO:0000256" key="2">
    <source>
        <dbReference type="ARBA" id="ARBA00022448"/>
    </source>
</evidence>
<dbReference type="GO" id="GO:0030257">
    <property type="term" value="C:type III protein secretion system complex"/>
    <property type="evidence" value="ECO:0007669"/>
    <property type="project" value="InterPro"/>
</dbReference>
<protein>
    <submittedName>
        <fullName evidence="9">Flagellum-specific ATP synthase</fullName>
        <ecNumber evidence="9">3.6.3.14</ecNumber>
    </submittedName>
</protein>
<dbReference type="GO" id="GO:0005737">
    <property type="term" value="C:cytoplasm"/>
    <property type="evidence" value="ECO:0007669"/>
    <property type="project" value="UniProtKB-SubCell"/>
</dbReference>
<dbReference type="Pfam" id="PF00006">
    <property type="entry name" value="ATP-synt_ab"/>
    <property type="match status" value="1"/>
</dbReference>
<evidence type="ECO:0000313" key="9">
    <source>
        <dbReference type="EMBL" id="SLN46936.1"/>
    </source>
</evidence>
<dbReference type="InterPro" id="IPR040627">
    <property type="entry name" value="T3SS_ATPase_C"/>
</dbReference>
<keyword evidence="7" id="KW-1278">Translocase</keyword>
<evidence type="ECO:0000256" key="6">
    <source>
        <dbReference type="ARBA" id="ARBA00022927"/>
    </source>
</evidence>
<gene>
    <name evidence="9" type="primary">fliI</name>
    <name evidence="9" type="ORF">PAM7066_02055</name>
</gene>
<dbReference type="InterPro" id="IPR000194">
    <property type="entry name" value="ATPase_F1/V1/A1_a/bsu_nucl-bd"/>
</dbReference>
<sequence length="443" mass="46251">MTPTGYDNVTAAIAPVRIDRLLGQIEAIEGGAVRMSGLSGHAAIGDRVRLGSTGRSCEGEIVSADGKMLSAIPDGSITGLRPGDPVTLLGPLSISPDAGWIGRVVDPRGRPLDGRPLLPGLTAQSLTCAAPDAVHRRGLGARVQTGLRAMNTLLPLVRGQRIGLFAGSGVGKSTLLGTLARRIEADVVVFAMIGERGREVRDFVSRVLGPDGMAHTVVVAATADAPASSRARCLPAALTVAEAFRDEGKHVLLLADSITRHAEAHRQVAAVRGEAPCLGGYPASMATELASLCERSGPGEEGQGDITAVFTVLVAGSDMEGPVADALRGVLDGHIVLDRAIAERGRFPAIDLVRSVSRSLPDAAGPHENTLIQEARRLIGAYEKAEMMIQAGLYAPGSDRTVDAAIQAWPKLDAFIGQMESGSIDESFAALARCLSRRVEERV</sequence>
<dbReference type="Proteomes" id="UP000193870">
    <property type="component" value="Unassembled WGS sequence"/>
</dbReference>
<keyword evidence="9" id="KW-0378">Hydrolase</keyword>
<dbReference type="RefSeq" id="WP_085854043.1">
    <property type="nucleotide sequence ID" value="NZ_FOPF01000005.1"/>
</dbReference>
<evidence type="ECO:0000256" key="5">
    <source>
        <dbReference type="ARBA" id="ARBA00022840"/>
    </source>
</evidence>
<dbReference type="AlphaFoldDB" id="A0A1Y5SRR4"/>
<dbReference type="OrthoDB" id="9801639at2"/>
<dbReference type="InterPro" id="IPR003593">
    <property type="entry name" value="AAA+_ATPase"/>
</dbReference>
<reference evidence="9 10" key="1">
    <citation type="submission" date="2017-03" db="EMBL/GenBank/DDBJ databases">
        <authorList>
            <person name="Afonso C.L."/>
            <person name="Miller P.J."/>
            <person name="Scott M.A."/>
            <person name="Spackman E."/>
            <person name="Goraichik I."/>
            <person name="Dimitrov K.M."/>
            <person name="Suarez D.L."/>
            <person name="Swayne D.E."/>
        </authorList>
    </citation>
    <scope>NUCLEOTIDE SEQUENCE [LARGE SCALE GENOMIC DNA]</scope>
    <source>
        <strain evidence="9 10">CECT 7066</strain>
    </source>
</reference>
<keyword evidence="10" id="KW-1185">Reference proteome</keyword>
<dbReference type="Gene3D" id="3.40.50.12240">
    <property type="match status" value="1"/>
</dbReference>
<comment type="subcellular location">
    <subcellularLocation>
        <location evidence="1">Cytoplasm</location>
    </subcellularLocation>
</comment>
<evidence type="ECO:0000256" key="4">
    <source>
        <dbReference type="ARBA" id="ARBA00022741"/>
    </source>
</evidence>
<evidence type="ECO:0000256" key="1">
    <source>
        <dbReference type="ARBA" id="ARBA00004496"/>
    </source>
</evidence>
<dbReference type="SUPFAM" id="SSF52540">
    <property type="entry name" value="P-loop containing nucleoside triphosphate hydrolases"/>
    <property type="match status" value="1"/>
</dbReference>
<dbReference type="NCBIfam" id="TIGR01026">
    <property type="entry name" value="fliI_yscN"/>
    <property type="match status" value="1"/>
</dbReference>
<dbReference type="PANTHER" id="PTHR15184">
    <property type="entry name" value="ATP SYNTHASE"/>
    <property type="match status" value="1"/>
</dbReference>
<keyword evidence="3" id="KW-0963">Cytoplasm</keyword>
<dbReference type="EMBL" id="FWFV01000005">
    <property type="protein sequence ID" value="SLN46936.1"/>
    <property type="molecule type" value="Genomic_DNA"/>
</dbReference>
<dbReference type="InterPro" id="IPR027417">
    <property type="entry name" value="P-loop_NTPase"/>
</dbReference>
<dbReference type="GO" id="GO:0030254">
    <property type="term" value="P:protein secretion by the type III secretion system"/>
    <property type="evidence" value="ECO:0007669"/>
    <property type="project" value="InterPro"/>
</dbReference>
<evidence type="ECO:0000256" key="3">
    <source>
        <dbReference type="ARBA" id="ARBA00022490"/>
    </source>
</evidence>
<dbReference type="GO" id="GO:0005524">
    <property type="term" value="F:ATP binding"/>
    <property type="evidence" value="ECO:0007669"/>
    <property type="project" value="UniProtKB-KW"/>
</dbReference>
<evidence type="ECO:0000259" key="8">
    <source>
        <dbReference type="SMART" id="SM00382"/>
    </source>
</evidence>
<dbReference type="InterPro" id="IPR050053">
    <property type="entry name" value="ATPase_alpha/beta_chains"/>
</dbReference>
<dbReference type="GO" id="GO:0016887">
    <property type="term" value="F:ATP hydrolysis activity"/>
    <property type="evidence" value="ECO:0007669"/>
    <property type="project" value="InterPro"/>
</dbReference>
<proteinExistence type="predicted"/>
<dbReference type="EC" id="3.6.3.14" evidence="9"/>
<dbReference type="GO" id="GO:0046933">
    <property type="term" value="F:proton-transporting ATP synthase activity, rotational mechanism"/>
    <property type="evidence" value="ECO:0007669"/>
    <property type="project" value="TreeGrafter"/>
</dbReference>
<dbReference type="SMART" id="SM00382">
    <property type="entry name" value="AAA"/>
    <property type="match status" value="1"/>
</dbReference>
<dbReference type="STRING" id="315423.SAMN04488020_105110"/>
<name>A0A1Y5SRR4_9RHOB</name>
<dbReference type="PANTHER" id="PTHR15184:SF9">
    <property type="entry name" value="SPI-1 TYPE 3 SECRETION SYSTEM ATPASE"/>
    <property type="match status" value="1"/>
</dbReference>
<keyword evidence="6" id="KW-0653">Protein transport</keyword>
<keyword evidence="2" id="KW-0813">Transport</keyword>
<dbReference type="Pfam" id="PF18269">
    <property type="entry name" value="T3SS_ATPase_C"/>
    <property type="match status" value="1"/>
</dbReference>
<keyword evidence="4" id="KW-0547">Nucleotide-binding</keyword>
<keyword evidence="5" id="KW-0067">ATP-binding</keyword>
<evidence type="ECO:0000256" key="7">
    <source>
        <dbReference type="ARBA" id="ARBA00022967"/>
    </source>
</evidence>
<dbReference type="InterPro" id="IPR005714">
    <property type="entry name" value="ATPase_T3SS_FliI/YscN"/>
</dbReference>
<feature type="domain" description="AAA+ ATPase" evidence="8">
    <location>
        <begin position="158"/>
        <end position="342"/>
    </location>
</feature>
<accession>A0A1Y5SRR4</accession>
<organism evidence="9 10">
    <name type="scientific">Palleronia marisminoris</name>
    <dbReference type="NCBI Taxonomy" id="315423"/>
    <lineage>
        <taxon>Bacteria</taxon>
        <taxon>Pseudomonadati</taxon>
        <taxon>Pseudomonadota</taxon>
        <taxon>Alphaproteobacteria</taxon>
        <taxon>Rhodobacterales</taxon>
        <taxon>Roseobacteraceae</taxon>
        <taxon>Palleronia</taxon>
    </lineage>
</organism>
<evidence type="ECO:0000313" key="10">
    <source>
        <dbReference type="Proteomes" id="UP000193870"/>
    </source>
</evidence>